<evidence type="ECO:0000256" key="1">
    <source>
        <dbReference type="SAM" id="MobiDB-lite"/>
    </source>
</evidence>
<protein>
    <submittedName>
        <fullName evidence="2">Uncharacterized protein</fullName>
    </submittedName>
</protein>
<dbReference type="AlphaFoldDB" id="A0A8S1RXD0"/>
<feature type="region of interest" description="Disordered" evidence="1">
    <location>
        <begin position="1"/>
        <end position="38"/>
    </location>
</feature>
<evidence type="ECO:0000313" key="2">
    <source>
        <dbReference type="EMBL" id="CAD8132030.1"/>
    </source>
</evidence>
<accession>A0A8S1RXD0</accession>
<comment type="caution">
    <text evidence="2">The sequence shown here is derived from an EMBL/GenBank/DDBJ whole genome shotgun (WGS) entry which is preliminary data.</text>
</comment>
<name>A0A8S1RXD0_9CILI</name>
<organism evidence="2 3">
    <name type="scientific">Paramecium pentaurelia</name>
    <dbReference type="NCBI Taxonomy" id="43138"/>
    <lineage>
        <taxon>Eukaryota</taxon>
        <taxon>Sar</taxon>
        <taxon>Alveolata</taxon>
        <taxon>Ciliophora</taxon>
        <taxon>Intramacronucleata</taxon>
        <taxon>Oligohymenophorea</taxon>
        <taxon>Peniculida</taxon>
        <taxon>Parameciidae</taxon>
        <taxon>Paramecium</taxon>
    </lineage>
</organism>
<dbReference type="EMBL" id="CAJJDO010000001">
    <property type="protein sequence ID" value="CAD8132030.1"/>
    <property type="molecule type" value="Genomic_DNA"/>
</dbReference>
<dbReference type="CDD" id="cd00043">
    <property type="entry name" value="CYCLIN_SF"/>
    <property type="match status" value="1"/>
</dbReference>
<reference evidence="2" key="1">
    <citation type="submission" date="2021-01" db="EMBL/GenBank/DDBJ databases">
        <authorList>
            <consortium name="Genoscope - CEA"/>
            <person name="William W."/>
        </authorList>
    </citation>
    <scope>NUCLEOTIDE SEQUENCE</scope>
</reference>
<dbReference type="OrthoDB" id="296423at2759"/>
<sequence length="259" mass="29036">MDIPKRTEHRPPRPPIPKFRLIGAGTDTPDFLPPPKSEESSIIALSMDNTSETSIEDNNESYFTRKRFSAIVEEISNQIVLLDLTQDLLKIGISFLKPELLEGLKQKKYKAIAIAIIIASLKQINAPVTQKEILSKTSVSEKQIKKILLQIHSSYNLEAIVHSFIKQISSSIGLNDKFINFCLQMFKEINQRNLIQGEHENVIAGAIIKYCGDIIFADRGGIVAQVIADHAKCSLGPLKNFLKKVEISLPFNSQIQKEK</sequence>
<keyword evidence="3" id="KW-1185">Reference proteome</keyword>
<dbReference type="Proteomes" id="UP000689195">
    <property type="component" value="Unassembled WGS sequence"/>
</dbReference>
<gene>
    <name evidence="2" type="ORF">PPENT_87.1.T0010407</name>
</gene>
<proteinExistence type="predicted"/>
<feature type="compositionally biased region" description="Basic and acidic residues" evidence="1">
    <location>
        <begin position="1"/>
        <end position="11"/>
    </location>
</feature>
<evidence type="ECO:0000313" key="3">
    <source>
        <dbReference type="Proteomes" id="UP000689195"/>
    </source>
</evidence>